<evidence type="ECO:0000313" key="2">
    <source>
        <dbReference type="Proteomes" id="UP001203687"/>
    </source>
</evidence>
<sequence>IEISKIDENKFSIAYLKSVRKFINSTEIDYYSKIMAKTKPFDFFEKLESSDSINKDSLKTNMDLVINKLENNWIGFNQSNSRLIYKIHLKGYHLL</sequence>
<feature type="non-terminal residue" evidence="1">
    <location>
        <position position="1"/>
    </location>
</feature>
<dbReference type="RefSeq" id="WP_248414070.1">
    <property type="nucleotide sequence ID" value="NZ_JALPQF010000089.1"/>
</dbReference>
<proteinExistence type="predicted"/>
<comment type="caution">
    <text evidence="1">The sequence shown here is derived from an EMBL/GenBank/DDBJ whole genome shotgun (WGS) entry which is preliminary data.</text>
</comment>
<evidence type="ECO:0000313" key="1">
    <source>
        <dbReference type="EMBL" id="MCK8482367.1"/>
    </source>
</evidence>
<organism evidence="1 2">
    <name type="scientific">Psychroserpens algicola</name>
    <dbReference type="NCBI Taxonomy" id="1719034"/>
    <lineage>
        <taxon>Bacteria</taxon>
        <taxon>Pseudomonadati</taxon>
        <taxon>Bacteroidota</taxon>
        <taxon>Flavobacteriia</taxon>
        <taxon>Flavobacteriales</taxon>
        <taxon>Flavobacteriaceae</taxon>
        <taxon>Psychroserpens</taxon>
    </lineage>
</organism>
<reference evidence="1" key="1">
    <citation type="submission" date="2022-04" db="EMBL/GenBank/DDBJ databases">
        <authorList>
            <person name="Ren T."/>
        </authorList>
    </citation>
    <scope>NUCLEOTIDE SEQUENCE</scope>
    <source>
        <strain evidence="1">F63249</strain>
    </source>
</reference>
<dbReference type="Proteomes" id="UP001203687">
    <property type="component" value="Unassembled WGS sequence"/>
</dbReference>
<accession>A0ABT0HDU3</accession>
<dbReference type="EMBL" id="JALPQF010000089">
    <property type="protein sequence ID" value="MCK8482367.1"/>
    <property type="molecule type" value="Genomic_DNA"/>
</dbReference>
<protein>
    <submittedName>
        <fullName evidence="1">Uncharacterized protein</fullName>
    </submittedName>
</protein>
<keyword evidence="2" id="KW-1185">Reference proteome</keyword>
<name>A0ABT0HDU3_9FLAO</name>
<gene>
    <name evidence="1" type="ORF">MUY34_17210</name>
</gene>